<organism evidence="1 2">
    <name type="scientific">Thalassiosira pseudonana</name>
    <name type="common">Marine diatom</name>
    <name type="synonym">Cyclotella nana</name>
    <dbReference type="NCBI Taxonomy" id="35128"/>
    <lineage>
        <taxon>Eukaryota</taxon>
        <taxon>Sar</taxon>
        <taxon>Stramenopiles</taxon>
        <taxon>Ochrophyta</taxon>
        <taxon>Bacillariophyta</taxon>
        <taxon>Coscinodiscophyceae</taxon>
        <taxon>Thalassiosirophycidae</taxon>
        <taxon>Thalassiosirales</taxon>
        <taxon>Thalassiosiraceae</taxon>
        <taxon>Thalassiosira</taxon>
    </lineage>
</organism>
<reference evidence="1 2" key="1">
    <citation type="journal article" date="2004" name="Science">
        <title>The genome of the diatom Thalassiosira pseudonana: ecology, evolution, and metabolism.</title>
        <authorList>
            <person name="Armbrust E.V."/>
            <person name="Berges J.A."/>
            <person name="Bowler C."/>
            <person name="Green B.R."/>
            <person name="Martinez D."/>
            <person name="Putnam N.H."/>
            <person name="Zhou S."/>
            <person name="Allen A.E."/>
            <person name="Apt K.E."/>
            <person name="Bechner M."/>
            <person name="Brzezinski M.A."/>
            <person name="Chaal B.K."/>
            <person name="Chiovitti A."/>
            <person name="Davis A.K."/>
            <person name="Demarest M.S."/>
            <person name="Detter J.C."/>
            <person name="Glavina T."/>
            <person name="Goodstein D."/>
            <person name="Hadi M.Z."/>
            <person name="Hellsten U."/>
            <person name="Hildebrand M."/>
            <person name="Jenkins B.D."/>
            <person name="Jurka J."/>
            <person name="Kapitonov V.V."/>
            <person name="Kroger N."/>
            <person name="Lau W.W."/>
            <person name="Lane T.W."/>
            <person name="Larimer F.W."/>
            <person name="Lippmeier J.C."/>
            <person name="Lucas S."/>
            <person name="Medina M."/>
            <person name="Montsant A."/>
            <person name="Obornik M."/>
            <person name="Parker M.S."/>
            <person name="Palenik B."/>
            <person name="Pazour G.J."/>
            <person name="Richardson P.M."/>
            <person name="Rynearson T.A."/>
            <person name="Saito M.A."/>
            <person name="Schwartz D.C."/>
            <person name="Thamatrakoln K."/>
            <person name="Valentin K."/>
            <person name="Vardi A."/>
            <person name="Wilkerson F.P."/>
            <person name="Rokhsar D.S."/>
        </authorList>
    </citation>
    <scope>NUCLEOTIDE SEQUENCE [LARGE SCALE GENOMIC DNA]</scope>
    <source>
        <strain evidence="1 2">CCMP1335</strain>
    </source>
</reference>
<dbReference type="GeneID" id="7447340"/>
<sequence length="231" mass="26241">MYFDTDSNPSMVHDDHHNLVCYYARQMITVDITADDEKLLDTKENKCFNVSTRATDGSSAPSKEDFWYFFSPLYFGESPVACIASPRTNEKVGQQSIEIYTFKRKYDGQPVAKRSGYFGERIYNHGIFTQNDVTGKYELFHNSKWNGKGCELDTPNKLVLSSDESGCGISYWIYSKLFATSFEFYKPGSSSPEAVLTIDEYNKSIKVTEGSDVIESICLWCALCMYLGKTI</sequence>
<dbReference type="InParanoid" id="B8LE72"/>
<dbReference type="HOGENOM" id="CLU_1201964_0_0_1"/>
<accession>B8LE72</accession>
<evidence type="ECO:0000313" key="2">
    <source>
        <dbReference type="Proteomes" id="UP000001449"/>
    </source>
</evidence>
<dbReference type="RefSeq" id="XP_002297329.1">
    <property type="nucleotide sequence ID" value="XM_002297293.1"/>
</dbReference>
<keyword evidence="2" id="KW-1185">Reference proteome</keyword>
<reference evidence="1 2" key="2">
    <citation type="journal article" date="2008" name="Nature">
        <title>The Phaeodactylum genome reveals the evolutionary history of diatom genomes.</title>
        <authorList>
            <person name="Bowler C."/>
            <person name="Allen A.E."/>
            <person name="Badger J.H."/>
            <person name="Grimwood J."/>
            <person name="Jabbari K."/>
            <person name="Kuo A."/>
            <person name="Maheswari U."/>
            <person name="Martens C."/>
            <person name="Maumus F."/>
            <person name="Otillar R.P."/>
            <person name="Rayko E."/>
            <person name="Salamov A."/>
            <person name="Vandepoele K."/>
            <person name="Beszteri B."/>
            <person name="Gruber A."/>
            <person name="Heijde M."/>
            <person name="Katinka M."/>
            <person name="Mock T."/>
            <person name="Valentin K."/>
            <person name="Verret F."/>
            <person name="Berges J.A."/>
            <person name="Brownlee C."/>
            <person name="Cadoret J.P."/>
            <person name="Chiovitti A."/>
            <person name="Choi C.J."/>
            <person name="Coesel S."/>
            <person name="De Martino A."/>
            <person name="Detter J.C."/>
            <person name="Durkin C."/>
            <person name="Falciatore A."/>
            <person name="Fournet J."/>
            <person name="Haruta M."/>
            <person name="Huysman M.J."/>
            <person name="Jenkins B.D."/>
            <person name="Jiroutova K."/>
            <person name="Jorgensen R.E."/>
            <person name="Joubert Y."/>
            <person name="Kaplan A."/>
            <person name="Kroger N."/>
            <person name="Kroth P.G."/>
            <person name="La Roche J."/>
            <person name="Lindquist E."/>
            <person name="Lommer M."/>
            <person name="Martin-Jezequel V."/>
            <person name="Lopez P.J."/>
            <person name="Lucas S."/>
            <person name="Mangogna M."/>
            <person name="McGinnis K."/>
            <person name="Medlin L.K."/>
            <person name="Montsant A."/>
            <person name="Oudot-Le Secq M.P."/>
            <person name="Napoli C."/>
            <person name="Obornik M."/>
            <person name="Parker M.S."/>
            <person name="Petit J.L."/>
            <person name="Porcel B.M."/>
            <person name="Poulsen N."/>
            <person name="Robison M."/>
            <person name="Rychlewski L."/>
            <person name="Rynearson T.A."/>
            <person name="Schmutz J."/>
            <person name="Shapiro H."/>
            <person name="Siaut M."/>
            <person name="Stanley M."/>
            <person name="Sussman M.R."/>
            <person name="Taylor A.R."/>
            <person name="Vardi A."/>
            <person name="von Dassow P."/>
            <person name="Vyverman W."/>
            <person name="Willis A."/>
            <person name="Wyrwicz L.S."/>
            <person name="Rokhsar D.S."/>
            <person name="Weissenbach J."/>
            <person name="Armbrust E.V."/>
            <person name="Green B.R."/>
            <person name="Van de Peer Y."/>
            <person name="Grigoriev I.V."/>
        </authorList>
    </citation>
    <scope>NUCLEOTIDE SEQUENCE [LARGE SCALE GENOMIC DNA]</scope>
    <source>
        <strain evidence="1 2">CCMP1335</strain>
    </source>
</reference>
<dbReference type="Proteomes" id="UP000001449">
    <property type="component" value="Unassembled WGS sequence"/>
</dbReference>
<dbReference type="PaxDb" id="35128-Thapsdraft737"/>
<dbReference type="KEGG" id="tps:THAPSDRAFT_bd737"/>
<dbReference type="EMBL" id="DS999430">
    <property type="protein sequence ID" value="EED86375.1"/>
    <property type="molecule type" value="Genomic_DNA"/>
</dbReference>
<name>B8LE72_THAPS</name>
<evidence type="ECO:0000313" key="1">
    <source>
        <dbReference type="EMBL" id="EED86375.1"/>
    </source>
</evidence>
<dbReference type="AlphaFoldDB" id="B8LE72"/>
<gene>
    <name evidence="1" type="ORF">THAPSDRAFT_bd737</name>
</gene>
<proteinExistence type="predicted"/>
<protein>
    <submittedName>
        <fullName evidence="1">Uncharacterized protein</fullName>
    </submittedName>
</protein>